<name>A0ABW1RWG2_9LACO</name>
<comment type="caution">
    <text evidence="6">Lacks conserved residue(s) required for the propagation of feature annotation.</text>
</comment>
<evidence type="ECO:0000256" key="6">
    <source>
        <dbReference type="PROSITE-ProRule" id="PRU01362"/>
    </source>
</evidence>
<keyword evidence="1 6" id="KW-1277">Toxin-antitoxin system</keyword>
<evidence type="ECO:0000256" key="3">
    <source>
        <dbReference type="ARBA" id="ARBA00022679"/>
    </source>
</evidence>
<feature type="domain" description="DarT" evidence="7">
    <location>
        <begin position="29"/>
        <end position="232"/>
    </location>
</feature>
<organism evidence="8 9">
    <name type="scientific">Lactiplantibacillus daowaiensis</name>
    <dbReference type="NCBI Taxonomy" id="2559918"/>
    <lineage>
        <taxon>Bacteria</taxon>
        <taxon>Bacillati</taxon>
        <taxon>Bacillota</taxon>
        <taxon>Bacilli</taxon>
        <taxon>Lactobacillales</taxon>
        <taxon>Lactobacillaceae</taxon>
        <taxon>Lactiplantibacillus</taxon>
    </lineage>
</organism>
<evidence type="ECO:0000256" key="1">
    <source>
        <dbReference type="ARBA" id="ARBA00022649"/>
    </source>
</evidence>
<sequence>MTYTNTINDLLNGNIDTGLSLTKQKIWPRYCYHFTDESNLARILRSGRLVSRWDAQQTNSMSNDNANPEVIAGTSESITQNVRLYFRPRTPTLNNNEGFRPGSKYHQASCPFPVFLLFPLAQILNLPNTRFSPTSLALHREPELLSGSEAFSKLPFDLIYHDQAFSPDDRDNIIHHRHAEIVVPHELSLEHLLYIVVRSVAEKETLINLLKLKHLDQYINRVQVDDAGIYFFKRWTYVDEVLMDDEQVNIKMHRGEDAFPAEWTNSDIPLAPENKKSYLNFKIRFQDATTSKFTVFDGAHLVPEHQIINLDTMDTSAYRMIIELNDKLAYYGTFYATKNVPY</sequence>
<dbReference type="PROSITE" id="PS52018">
    <property type="entry name" value="DART"/>
    <property type="match status" value="1"/>
</dbReference>
<accession>A0ABW1RWG2</accession>
<dbReference type="Pfam" id="PF14487">
    <property type="entry name" value="DarT"/>
    <property type="match status" value="1"/>
</dbReference>
<keyword evidence="5 6" id="KW-0238">DNA-binding</keyword>
<evidence type="ECO:0000259" key="7">
    <source>
        <dbReference type="PROSITE" id="PS52018"/>
    </source>
</evidence>
<dbReference type="Proteomes" id="UP001596282">
    <property type="component" value="Unassembled WGS sequence"/>
</dbReference>
<proteinExistence type="inferred from homology"/>
<comment type="caution">
    <text evidence="8">The sequence shown here is derived from an EMBL/GenBank/DDBJ whole genome shotgun (WGS) entry which is preliminary data.</text>
</comment>
<keyword evidence="2" id="KW-0328">Glycosyltransferase</keyword>
<evidence type="ECO:0000256" key="5">
    <source>
        <dbReference type="ARBA" id="ARBA00023125"/>
    </source>
</evidence>
<gene>
    <name evidence="8" type="ORF">ACFP5Y_00640</name>
</gene>
<keyword evidence="3" id="KW-0808">Transferase</keyword>
<reference evidence="9" key="1">
    <citation type="journal article" date="2019" name="Int. J. Syst. Evol. Microbiol.">
        <title>The Global Catalogue of Microorganisms (GCM) 10K type strain sequencing project: providing services to taxonomists for standard genome sequencing and annotation.</title>
        <authorList>
            <consortium name="The Broad Institute Genomics Platform"/>
            <consortium name="The Broad Institute Genome Sequencing Center for Infectious Disease"/>
            <person name="Wu L."/>
            <person name="Ma J."/>
        </authorList>
    </citation>
    <scope>NUCLEOTIDE SEQUENCE [LARGE SCALE GENOMIC DNA]</scope>
    <source>
        <strain evidence="9">CCM 8933</strain>
    </source>
</reference>
<dbReference type="EMBL" id="JBHSSC010000004">
    <property type="protein sequence ID" value="MFC6179763.1"/>
    <property type="molecule type" value="Genomic_DNA"/>
</dbReference>
<keyword evidence="4" id="KW-0548">Nucleotidyltransferase</keyword>
<evidence type="ECO:0000256" key="2">
    <source>
        <dbReference type="ARBA" id="ARBA00022676"/>
    </source>
</evidence>
<evidence type="ECO:0000256" key="4">
    <source>
        <dbReference type="ARBA" id="ARBA00022695"/>
    </source>
</evidence>
<comment type="similarity">
    <text evidence="6">Belongs to the DarT ADP-ribosyltransferase family.</text>
</comment>
<protein>
    <submittedName>
        <fullName evidence="8">DarT ssDNA thymidine ADP-ribosyltransferase family protein</fullName>
    </submittedName>
</protein>
<evidence type="ECO:0000313" key="9">
    <source>
        <dbReference type="Proteomes" id="UP001596282"/>
    </source>
</evidence>
<keyword evidence="9" id="KW-1185">Reference proteome</keyword>
<dbReference type="RefSeq" id="WP_171001436.1">
    <property type="nucleotide sequence ID" value="NZ_BJDJ01000007.1"/>
</dbReference>
<dbReference type="InterPro" id="IPR029494">
    <property type="entry name" value="DarT"/>
</dbReference>
<evidence type="ECO:0000313" key="8">
    <source>
        <dbReference type="EMBL" id="MFC6179763.1"/>
    </source>
</evidence>